<dbReference type="Pfam" id="PF03659">
    <property type="entry name" value="Glyco_hydro_71"/>
    <property type="match status" value="1"/>
</dbReference>
<feature type="chain" id="PRO_5042055485" evidence="1">
    <location>
        <begin position="21"/>
        <end position="455"/>
    </location>
</feature>
<dbReference type="InterPro" id="IPR005197">
    <property type="entry name" value="Glyco_hydro_71"/>
</dbReference>
<keyword evidence="2" id="KW-0378">Hydrolase</keyword>
<evidence type="ECO:0000313" key="3">
    <source>
        <dbReference type="Proteomes" id="UP001287356"/>
    </source>
</evidence>
<organism evidence="2 3">
    <name type="scientific">Lasiosphaeria ovina</name>
    <dbReference type="NCBI Taxonomy" id="92902"/>
    <lineage>
        <taxon>Eukaryota</taxon>
        <taxon>Fungi</taxon>
        <taxon>Dikarya</taxon>
        <taxon>Ascomycota</taxon>
        <taxon>Pezizomycotina</taxon>
        <taxon>Sordariomycetes</taxon>
        <taxon>Sordariomycetidae</taxon>
        <taxon>Sordariales</taxon>
        <taxon>Lasiosphaeriaceae</taxon>
        <taxon>Lasiosphaeria</taxon>
    </lineage>
</organism>
<sequence length="455" mass="48294">MKGVLALAVAASMAFLQAQAAKEVFAHVITGNTGGLSQQDWETDMKLAKSLSIDGFVFNVGFGDTKNEATLTTAFKAANAQKFTGFLSLDYLGGPLEQKAWPKADAQALIQKFAGDPAYFKVDGKPFVSTFEGPANAPDWPDIKKSTNCFFVPDWSSLDAKAAVAAAGGVVDGLFSFNAWPNGDTNITTQPDKNFQGALTGGKKYMMPVSPWFFTNLPGFNKNWLWHGDNLWDTRWAQVMEINPDFVEILTWNDWGESHYINNVRATELDLFKLSNAPVNYAANNPHTGWQKFLPFYIAQYKAGGKAPAITKEDAYVSYRKTKATACPSGGTTGNNKDFGQTEVPPETLVEDSVFFAALLKSDEGVTVEVTFGGAADAAAPAGVNGTAATAAFTQAPAGGKGTPGVYLGAVPFGANTGAVTLTVKRAGAEIAKVTGPAITTTCEGGVQNWNAVAV</sequence>
<evidence type="ECO:0000313" key="2">
    <source>
        <dbReference type="EMBL" id="KAK3366756.1"/>
    </source>
</evidence>
<comment type="caution">
    <text evidence="2">The sequence shown here is derived from an EMBL/GenBank/DDBJ whole genome shotgun (WGS) entry which is preliminary data.</text>
</comment>
<gene>
    <name evidence="2" type="ORF">B0T24DRAFT_651246</name>
</gene>
<dbReference type="Gene3D" id="3.20.20.80">
    <property type="entry name" value="Glycosidases"/>
    <property type="match status" value="1"/>
</dbReference>
<dbReference type="EMBL" id="JAULSN010000007">
    <property type="protein sequence ID" value="KAK3366756.1"/>
    <property type="molecule type" value="Genomic_DNA"/>
</dbReference>
<keyword evidence="3" id="KW-1185">Reference proteome</keyword>
<proteinExistence type="predicted"/>
<dbReference type="CDD" id="cd11577">
    <property type="entry name" value="GH71"/>
    <property type="match status" value="1"/>
</dbReference>
<reference evidence="2" key="1">
    <citation type="journal article" date="2023" name="Mol. Phylogenet. Evol.">
        <title>Genome-scale phylogeny and comparative genomics of the fungal order Sordariales.</title>
        <authorList>
            <person name="Hensen N."/>
            <person name="Bonometti L."/>
            <person name="Westerberg I."/>
            <person name="Brannstrom I.O."/>
            <person name="Guillou S."/>
            <person name="Cros-Aarteil S."/>
            <person name="Calhoun S."/>
            <person name="Haridas S."/>
            <person name="Kuo A."/>
            <person name="Mondo S."/>
            <person name="Pangilinan J."/>
            <person name="Riley R."/>
            <person name="LaButti K."/>
            <person name="Andreopoulos B."/>
            <person name="Lipzen A."/>
            <person name="Chen C."/>
            <person name="Yan M."/>
            <person name="Daum C."/>
            <person name="Ng V."/>
            <person name="Clum A."/>
            <person name="Steindorff A."/>
            <person name="Ohm R.A."/>
            <person name="Martin F."/>
            <person name="Silar P."/>
            <person name="Natvig D.O."/>
            <person name="Lalanne C."/>
            <person name="Gautier V."/>
            <person name="Ament-Velasquez S.L."/>
            <person name="Kruys A."/>
            <person name="Hutchinson M.I."/>
            <person name="Powell A.J."/>
            <person name="Barry K."/>
            <person name="Miller A.N."/>
            <person name="Grigoriev I.V."/>
            <person name="Debuchy R."/>
            <person name="Gladieux P."/>
            <person name="Hiltunen Thoren M."/>
            <person name="Johannesson H."/>
        </authorList>
    </citation>
    <scope>NUCLEOTIDE SEQUENCE</scope>
    <source>
        <strain evidence="2">CBS 958.72</strain>
    </source>
</reference>
<name>A0AAE0JYL2_9PEZI</name>
<reference evidence="2" key="2">
    <citation type="submission" date="2023-06" db="EMBL/GenBank/DDBJ databases">
        <authorList>
            <consortium name="Lawrence Berkeley National Laboratory"/>
            <person name="Haridas S."/>
            <person name="Hensen N."/>
            <person name="Bonometti L."/>
            <person name="Westerberg I."/>
            <person name="Brannstrom I.O."/>
            <person name="Guillou S."/>
            <person name="Cros-Aarteil S."/>
            <person name="Calhoun S."/>
            <person name="Kuo A."/>
            <person name="Mondo S."/>
            <person name="Pangilinan J."/>
            <person name="Riley R."/>
            <person name="Labutti K."/>
            <person name="Andreopoulos B."/>
            <person name="Lipzen A."/>
            <person name="Chen C."/>
            <person name="Yanf M."/>
            <person name="Daum C."/>
            <person name="Ng V."/>
            <person name="Clum A."/>
            <person name="Steindorff A."/>
            <person name="Ohm R."/>
            <person name="Martin F."/>
            <person name="Silar P."/>
            <person name="Natvig D."/>
            <person name="Lalanne C."/>
            <person name="Gautier V."/>
            <person name="Ament-Velasquez S.L."/>
            <person name="Kruys A."/>
            <person name="Hutchinson M.I."/>
            <person name="Powell A.J."/>
            <person name="Barry K."/>
            <person name="Miller A.N."/>
            <person name="Grigoriev I.V."/>
            <person name="Debuchy R."/>
            <person name="Gladieux P."/>
            <person name="Thoren M.H."/>
            <person name="Johannesson H."/>
        </authorList>
    </citation>
    <scope>NUCLEOTIDE SEQUENCE</scope>
    <source>
        <strain evidence="2">CBS 958.72</strain>
    </source>
</reference>
<accession>A0AAE0JYL2</accession>
<protein>
    <submittedName>
        <fullName evidence="2">Glycoside hydrolase family 71 protein</fullName>
    </submittedName>
</protein>
<dbReference type="AlphaFoldDB" id="A0AAE0JYL2"/>
<evidence type="ECO:0000256" key="1">
    <source>
        <dbReference type="SAM" id="SignalP"/>
    </source>
</evidence>
<keyword evidence="1" id="KW-0732">Signal</keyword>
<feature type="signal peptide" evidence="1">
    <location>
        <begin position="1"/>
        <end position="20"/>
    </location>
</feature>
<dbReference type="GO" id="GO:0051118">
    <property type="term" value="F:glucan endo-1,3-alpha-glucosidase activity"/>
    <property type="evidence" value="ECO:0007669"/>
    <property type="project" value="InterPro"/>
</dbReference>
<dbReference type="Proteomes" id="UP001287356">
    <property type="component" value="Unassembled WGS sequence"/>
</dbReference>